<sequence>MSGHGDLQELLRMLTARKVPMMTAMGYVKSLQSKNLRSIEQIAEAPLSAVESAITDAKLAKAFHTACRSHGKKATSKRAAEGDGTSPNAKKAKLEPHRRDLDYSSMSADELESSLDLPLVVDEEAIRQTTIVTNRAPLVLAFAVEVLRYTMPEQPPSSRLSLSQAVVSANSRSKAISIGIEKAPAGGEGQIPEGQPKVRVLGREIPVLKRGGYTWKSDENAAGGSAGGSAGGGNSVGGDDIQEVPAEKKTWTVSQKLTSRASTFVAHTATLSSPSLRNGLMKSLMADKPELGTASHNAWALRSSYGNSPLVQEASFDDGESGCGKFLLGIMRDADVTNTLVVLTRWYGGIMLGPDRWRLMRECVNDALSSRRRTGSLTGDALWGLDAENKTPSTTTVGMPIHRPEGARNYLLRSFITAPQSEAAPGSEVKKTAAALNEEKQENLSKLLGALRLLFASWAGVLRKDELDRRAWSWYVAVRPDVEAGPSGWGAKGHLKLGKILDLRRMGDAAADKVAAET</sequence>
<name>A0AAJ0CAU7_9HYPO</name>
<dbReference type="PROSITE" id="PS00910">
    <property type="entry name" value="UPF0029"/>
    <property type="match status" value="1"/>
</dbReference>
<dbReference type="Proteomes" id="UP001251528">
    <property type="component" value="Unassembled WGS sequence"/>
</dbReference>
<dbReference type="GO" id="GO:0005737">
    <property type="term" value="C:cytoplasm"/>
    <property type="evidence" value="ECO:0007669"/>
    <property type="project" value="TreeGrafter"/>
</dbReference>
<feature type="domain" description="Impact N-terminal" evidence="3">
    <location>
        <begin position="260"/>
        <end position="368"/>
    </location>
</feature>
<dbReference type="PANTHER" id="PTHR16301">
    <property type="entry name" value="IMPACT-RELATED"/>
    <property type="match status" value="1"/>
</dbReference>
<dbReference type="AlphaFoldDB" id="A0AAJ0CAU7"/>
<dbReference type="InterPro" id="IPR020569">
    <property type="entry name" value="UPF0029_Impact_CS"/>
</dbReference>
<keyword evidence="5" id="KW-1185">Reference proteome</keyword>
<comment type="caution">
    <text evidence="4">The sequence shown here is derived from an EMBL/GenBank/DDBJ whole genome shotgun (WGS) entry which is preliminary data.</text>
</comment>
<dbReference type="Gene3D" id="3.30.230.30">
    <property type="entry name" value="Impact, N-terminal domain"/>
    <property type="match status" value="1"/>
</dbReference>
<dbReference type="GO" id="GO:0140469">
    <property type="term" value="P:GCN2-mediated signaling"/>
    <property type="evidence" value="ECO:0007669"/>
    <property type="project" value="TreeGrafter"/>
</dbReference>
<accession>A0AAJ0CAU7</accession>
<proteinExistence type="inferred from homology"/>
<feature type="compositionally biased region" description="Gly residues" evidence="2">
    <location>
        <begin position="224"/>
        <end position="236"/>
    </location>
</feature>
<dbReference type="InterPro" id="IPR020568">
    <property type="entry name" value="Ribosomal_Su5_D2-typ_SF"/>
</dbReference>
<comment type="similarity">
    <text evidence="1">Belongs to the IMPACT family.</text>
</comment>
<evidence type="ECO:0000313" key="4">
    <source>
        <dbReference type="EMBL" id="KAK2589531.1"/>
    </source>
</evidence>
<dbReference type="SUPFAM" id="SSF54211">
    <property type="entry name" value="Ribosomal protein S5 domain 2-like"/>
    <property type="match status" value="1"/>
</dbReference>
<evidence type="ECO:0000256" key="2">
    <source>
        <dbReference type="SAM" id="MobiDB-lite"/>
    </source>
</evidence>
<evidence type="ECO:0000313" key="5">
    <source>
        <dbReference type="Proteomes" id="UP001251528"/>
    </source>
</evidence>
<dbReference type="EMBL" id="JASWJB010000640">
    <property type="protein sequence ID" value="KAK2589531.1"/>
    <property type="molecule type" value="Genomic_DNA"/>
</dbReference>
<dbReference type="PANTHER" id="PTHR16301:SF4">
    <property type="entry name" value="IMPACT N-TERMINAL DOMAIN-CONTAINING PROTEIN"/>
    <property type="match status" value="1"/>
</dbReference>
<dbReference type="GO" id="GO:0006446">
    <property type="term" value="P:regulation of translational initiation"/>
    <property type="evidence" value="ECO:0007669"/>
    <property type="project" value="TreeGrafter"/>
</dbReference>
<dbReference type="InterPro" id="IPR001498">
    <property type="entry name" value="Impact_N"/>
</dbReference>
<protein>
    <recommendedName>
        <fullName evidence="3">Impact N-terminal domain-containing protein</fullName>
    </recommendedName>
</protein>
<feature type="region of interest" description="Disordered" evidence="2">
    <location>
        <begin position="216"/>
        <end position="249"/>
    </location>
</feature>
<dbReference type="InterPro" id="IPR023582">
    <property type="entry name" value="Impact"/>
</dbReference>
<dbReference type="Pfam" id="PF01205">
    <property type="entry name" value="Impact_N"/>
    <property type="match status" value="1"/>
</dbReference>
<reference evidence="4" key="1">
    <citation type="submission" date="2023-06" db="EMBL/GenBank/DDBJ databases">
        <title>Conoideocrella luteorostrata (Hypocreales: Clavicipitaceae), a potential biocontrol fungus for elongate hemlock scale in United States Christmas tree production areas.</title>
        <authorList>
            <person name="Barrett H."/>
            <person name="Lovett B."/>
            <person name="Macias A.M."/>
            <person name="Stajich J.E."/>
            <person name="Kasson M.T."/>
        </authorList>
    </citation>
    <scope>NUCLEOTIDE SEQUENCE</scope>
    <source>
        <strain evidence="4">ARSEF 14590</strain>
    </source>
</reference>
<evidence type="ECO:0000259" key="3">
    <source>
        <dbReference type="Pfam" id="PF01205"/>
    </source>
</evidence>
<evidence type="ECO:0000256" key="1">
    <source>
        <dbReference type="ARBA" id="ARBA00007665"/>
    </source>
</evidence>
<feature type="region of interest" description="Disordered" evidence="2">
    <location>
        <begin position="70"/>
        <end position="98"/>
    </location>
</feature>
<organism evidence="4 5">
    <name type="scientific">Conoideocrella luteorostrata</name>
    <dbReference type="NCBI Taxonomy" id="1105319"/>
    <lineage>
        <taxon>Eukaryota</taxon>
        <taxon>Fungi</taxon>
        <taxon>Dikarya</taxon>
        <taxon>Ascomycota</taxon>
        <taxon>Pezizomycotina</taxon>
        <taxon>Sordariomycetes</taxon>
        <taxon>Hypocreomycetidae</taxon>
        <taxon>Hypocreales</taxon>
        <taxon>Clavicipitaceae</taxon>
        <taxon>Conoideocrella</taxon>
    </lineage>
</organism>
<dbReference type="InterPro" id="IPR036956">
    <property type="entry name" value="Impact_N_sf"/>
</dbReference>
<gene>
    <name evidence="4" type="ORF">QQS21_012793</name>
</gene>